<comment type="catalytic activity">
    <reaction evidence="1">
        <text>ATP + protein L-histidine = ADP + protein N-phospho-L-histidine.</text>
        <dbReference type="EC" id="2.7.13.3"/>
    </reaction>
</comment>
<keyword evidence="8 16" id="KW-0418">Kinase</keyword>
<feature type="domain" description="Histidine kinase" evidence="14">
    <location>
        <begin position="236"/>
        <end position="445"/>
    </location>
</feature>
<dbReference type="Proteomes" id="UP000248916">
    <property type="component" value="Unassembled WGS sequence"/>
</dbReference>
<dbReference type="Gene3D" id="1.10.287.130">
    <property type="match status" value="1"/>
</dbReference>
<dbReference type="InterPro" id="IPR003594">
    <property type="entry name" value="HATPase_dom"/>
</dbReference>
<evidence type="ECO:0000256" key="11">
    <source>
        <dbReference type="ARBA" id="ARBA00023012"/>
    </source>
</evidence>
<dbReference type="RefSeq" id="WP_111538560.1">
    <property type="nucleotide sequence ID" value="NZ_QKZL01000022.1"/>
</dbReference>
<keyword evidence="4" id="KW-0597">Phosphoprotein</keyword>
<dbReference type="PANTHER" id="PTHR45436">
    <property type="entry name" value="SENSOR HISTIDINE KINASE YKOH"/>
    <property type="match status" value="1"/>
</dbReference>
<keyword evidence="10 13" id="KW-1133">Transmembrane helix</keyword>
<protein>
    <recommendedName>
        <fullName evidence="3">histidine kinase</fullName>
        <ecNumber evidence="3">2.7.13.3</ecNumber>
    </recommendedName>
</protein>
<proteinExistence type="predicted"/>
<accession>A0A2W7MXC1</accession>
<dbReference type="EC" id="2.7.13.3" evidence="3"/>
<organism evidence="16 17">
    <name type="scientific">Palleronia aestuarii</name>
    <dbReference type="NCBI Taxonomy" id="568105"/>
    <lineage>
        <taxon>Bacteria</taxon>
        <taxon>Pseudomonadati</taxon>
        <taxon>Pseudomonadota</taxon>
        <taxon>Alphaproteobacteria</taxon>
        <taxon>Rhodobacterales</taxon>
        <taxon>Roseobacteraceae</taxon>
        <taxon>Palleronia</taxon>
    </lineage>
</organism>
<keyword evidence="5" id="KW-0808">Transferase</keyword>
<dbReference type="InterPro" id="IPR003661">
    <property type="entry name" value="HisK_dim/P_dom"/>
</dbReference>
<evidence type="ECO:0000256" key="12">
    <source>
        <dbReference type="ARBA" id="ARBA00023136"/>
    </source>
</evidence>
<evidence type="ECO:0000256" key="7">
    <source>
        <dbReference type="ARBA" id="ARBA00022741"/>
    </source>
</evidence>
<dbReference type="SUPFAM" id="SSF55874">
    <property type="entry name" value="ATPase domain of HSP90 chaperone/DNA topoisomerase II/histidine kinase"/>
    <property type="match status" value="1"/>
</dbReference>
<keyword evidence="6 13" id="KW-0812">Transmembrane</keyword>
<dbReference type="PANTHER" id="PTHR45436:SF14">
    <property type="entry name" value="SENSOR PROTEIN QSEC"/>
    <property type="match status" value="1"/>
</dbReference>
<evidence type="ECO:0000256" key="10">
    <source>
        <dbReference type="ARBA" id="ARBA00022989"/>
    </source>
</evidence>
<evidence type="ECO:0000256" key="2">
    <source>
        <dbReference type="ARBA" id="ARBA00004141"/>
    </source>
</evidence>
<dbReference type="GO" id="GO:0000155">
    <property type="term" value="F:phosphorelay sensor kinase activity"/>
    <property type="evidence" value="ECO:0007669"/>
    <property type="project" value="InterPro"/>
</dbReference>
<dbReference type="InterPro" id="IPR005467">
    <property type="entry name" value="His_kinase_dom"/>
</dbReference>
<dbReference type="CDD" id="cd00075">
    <property type="entry name" value="HATPase"/>
    <property type="match status" value="1"/>
</dbReference>
<reference evidence="16 17" key="1">
    <citation type="submission" date="2018-06" db="EMBL/GenBank/DDBJ databases">
        <title>Genomic Encyclopedia of Archaeal and Bacterial Type Strains, Phase II (KMG-II): from individual species to whole genera.</title>
        <authorList>
            <person name="Goeker M."/>
        </authorList>
    </citation>
    <scope>NUCLEOTIDE SEQUENCE [LARGE SCALE GENOMIC DNA]</scope>
    <source>
        <strain evidence="16 17">DSM 22009</strain>
    </source>
</reference>
<feature type="transmembrane region" description="Helical" evidence="13">
    <location>
        <begin position="7"/>
        <end position="26"/>
    </location>
</feature>
<evidence type="ECO:0000256" key="4">
    <source>
        <dbReference type="ARBA" id="ARBA00022553"/>
    </source>
</evidence>
<keyword evidence="7" id="KW-0547">Nucleotide-binding</keyword>
<dbReference type="GO" id="GO:0005886">
    <property type="term" value="C:plasma membrane"/>
    <property type="evidence" value="ECO:0007669"/>
    <property type="project" value="TreeGrafter"/>
</dbReference>
<dbReference type="PRINTS" id="PR00344">
    <property type="entry name" value="BCTRLSENSOR"/>
</dbReference>
<keyword evidence="9" id="KW-0067">ATP-binding</keyword>
<dbReference type="SUPFAM" id="SSF47384">
    <property type="entry name" value="Homodimeric domain of signal transducing histidine kinase"/>
    <property type="match status" value="1"/>
</dbReference>
<evidence type="ECO:0000256" key="9">
    <source>
        <dbReference type="ARBA" id="ARBA00022840"/>
    </source>
</evidence>
<keyword evidence="12 13" id="KW-0472">Membrane</keyword>
<dbReference type="GO" id="GO:0005524">
    <property type="term" value="F:ATP binding"/>
    <property type="evidence" value="ECO:0007669"/>
    <property type="project" value="UniProtKB-KW"/>
</dbReference>
<dbReference type="InterPro" id="IPR013727">
    <property type="entry name" value="2CSK_N"/>
</dbReference>
<comment type="caution">
    <text evidence="16">The sequence shown here is derived from an EMBL/GenBank/DDBJ whole genome shotgun (WGS) entry which is preliminary data.</text>
</comment>
<comment type="subcellular location">
    <subcellularLocation>
        <location evidence="2">Membrane</location>
        <topology evidence="2">Multi-pass membrane protein</topology>
    </subcellularLocation>
</comment>
<dbReference type="InterPro" id="IPR003660">
    <property type="entry name" value="HAMP_dom"/>
</dbReference>
<keyword evidence="17" id="KW-1185">Reference proteome</keyword>
<sequence length="449" mass="48323">MSIRLRLILALVLATGVVWLSAVIWIENSTRGKVEQVLDARLAESARMVSSLLSDGRIEVTNASGAFAEALPGGSAYSHQLSCQIWSLSGTLIGQSGGAPPGRLTDAVDQGYSYSTINGERWRVYSIVNERIGARVMVGDSVAVRDRLVRDVIEGFVLPAAVVLPILAVIILIGVASGLRPLDRLAQVLRARQPTDFSPLPTGPVPSEIRPVRNALNALFERVARARETERDFTAFAAHELKTPLAGLKTQAQIAQIAPDDATRVAALREIETSISRTDRLVRQLLELAAVEGEDLPQQTFAVSSILKDVTAELSHLADQCGVALSLSMNSTDDVCLPRFLFHAAVRNVVENAILASPVDTEVTIRSDCDPRTCRITVEDEGAGIPDDIRSHVTDRFVRGRRPGSTGSGLGLSIVAAATERMAGTIDFTVSERGQMVRLTIPREMPSPA</sequence>
<feature type="transmembrane region" description="Helical" evidence="13">
    <location>
        <begin position="156"/>
        <end position="179"/>
    </location>
</feature>
<feature type="domain" description="HAMP" evidence="15">
    <location>
        <begin position="176"/>
        <end position="228"/>
    </location>
</feature>
<dbReference type="PROSITE" id="PS50109">
    <property type="entry name" value="HIS_KIN"/>
    <property type="match status" value="1"/>
</dbReference>
<dbReference type="AlphaFoldDB" id="A0A2W7MXC1"/>
<dbReference type="InterPro" id="IPR036890">
    <property type="entry name" value="HATPase_C_sf"/>
</dbReference>
<dbReference type="InterPro" id="IPR050428">
    <property type="entry name" value="TCS_sensor_his_kinase"/>
</dbReference>
<evidence type="ECO:0000256" key="5">
    <source>
        <dbReference type="ARBA" id="ARBA00022679"/>
    </source>
</evidence>
<evidence type="ECO:0000256" key="1">
    <source>
        <dbReference type="ARBA" id="ARBA00000085"/>
    </source>
</evidence>
<dbReference type="InterPro" id="IPR036097">
    <property type="entry name" value="HisK_dim/P_sf"/>
</dbReference>
<dbReference type="Gene3D" id="3.30.565.10">
    <property type="entry name" value="Histidine kinase-like ATPase, C-terminal domain"/>
    <property type="match status" value="1"/>
</dbReference>
<evidence type="ECO:0000313" key="17">
    <source>
        <dbReference type="Proteomes" id="UP000248916"/>
    </source>
</evidence>
<dbReference type="EMBL" id="QKZL01000022">
    <property type="protein sequence ID" value="PZX12805.1"/>
    <property type="molecule type" value="Genomic_DNA"/>
</dbReference>
<dbReference type="InterPro" id="IPR004358">
    <property type="entry name" value="Sig_transdc_His_kin-like_C"/>
</dbReference>
<dbReference type="SMART" id="SM00387">
    <property type="entry name" value="HATPase_c"/>
    <property type="match status" value="1"/>
</dbReference>
<dbReference type="OrthoDB" id="9809766at2"/>
<name>A0A2W7MXC1_9RHOB</name>
<dbReference type="CDD" id="cd00082">
    <property type="entry name" value="HisKA"/>
    <property type="match status" value="1"/>
</dbReference>
<evidence type="ECO:0000256" key="6">
    <source>
        <dbReference type="ARBA" id="ARBA00022692"/>
    </source>
</evidence>
<evidence type="ECO:0000259" key="14">
    <source>
        <dbReference type="PROSITE" id="PS50109"/>
    </source>
</evidence>
<dbReference type="Pfam" id="PF02518">
    <property type="entry name" value="HATPase_c"/>
    <property type="match status" value="1"/>
</dbReference>
<evidence type="ECO:0000259" key="15">
    <source>
        <dbReference type="PROSITE" id="PS50885"/>
    </source>
</evidence>
<keyword evidence="11" id="KW-0902">Two-component regulatory system</keyword>
<dbReference type="PROSITE" id="PS50885">
    <property type="entry name" value="HAMP"/>
    <property type="match status" value="1"/>
</dbReference>
<evidence type="ECO:0000256" key="8">
    <source>
        <dbReference type="ARBA" id="ARBA00022777"/>
    </source>
</evidence>
<dbReference type="Pfam" id="PF08521">
    <property type="entry name" value="2CSK_N"/>
    <property type="match status" value="1"/>
</dbReference>
<evidence type="ECO:0000256" key="13">
    <source>
        <dbReference type="SAM" id="Phobius"/>
    </source>
</evidence>
<evidence type="ECO:0000313" key="16">
    <source>
        <dbReference type="EMBL" id="PZX12805.1"/>
    </source>
</evidence>
<evidence type="ECO:0000256" key="3">
    <source>
        <dbReference type="ARBA" id="ARBA00012438"/>
    </source>
</evidence>
<gene>
    <name evidence="16" type="ORF">LX81_03512</name>
</gene>
<dbReference type="Pfam" id="PF00512">
    <property type="entry name" value="HisKA"/>
    <property type="match status" value="1"/>
</dbReference>
<dbReference type="SMART" id="SM00388">
    <property type="entry name" value="HisKA"/>
    <property type="match status" value="1"/>
</dbReference>